<name>A0A2G9U8N5_TELCI</name>
<accession>A0A2G9U8N5</accession>
<dbReference type="Pfam" id="PF08560">
    <property type="entry name" value="DUF1757"/>
    <property type="match status" value="1"/>
</dbReference>
<evidence type="ECO:0000313" key="1">
    <source>
        <dbReference type="EMBL" id="PIO66626.1"/>
    </source>
</evidence>
<dbReference type="InterPro" id="IPR013869">
    <property type="entry name" value="DUF1757"/>
</dbReference>
<dbReference type="OrthoDB" id="5793798at2759"/>
<dbReference type="EMBL" id="KZ348132">
    <property type="protein sequence ID" value="PIO66626.1"/>
    <property type="molecule type" value="Genomic_DNA"/>
</dbReference>
<protein>
    <submittedName>
        <fullName evidence="1">Uncharacterized protein</fullName>
    </submittedName>
</protein>
<sequence>MDRFVLMFGFVGWYWRRFQGAVNGINLAIAYALINSKIIAPRTSPIFKDRVLQEQRYASVEEGMYHGSKLKRFLAEEEKRRMMESNKQVNN</sequence>
<evidence type="ECO:0000313" key="2">
    <source>
        <dbReference type="Proteomes" id="UP000230423"/>
    </source>
</evidence>
<dbReference type="Proteomes" id="UP000230423">
    <property type="component" value="Unassembled WGS sequence"/>
</dbReference>
<dbReference type="AlphaFoldDB" id="A0A2G9U8N5"/>
<organism evidence="1 2">
    <name type="scientific">Teladorsagia circumcincta</name>
    <name type="common">Brown stomach worm</name>
    <name type="synonym">Ostertagia circumcincta</name>
    <dbReference type="NCBI Taxonomy" id="45464"/>
    <lineage>
        <taxon>Eukaryota</taxon>
        <taxon>Metazoa</taxon>
        <taxon>Ecdysozoa</taxon>
        <taxon>Nematoda</taxon>
        <taxon>Chromadorea</taxon>
        <taxon>Rhabditida</taxon>
        <taxon>Rhabditina</taxon>
        <taxon>Rhabditomorpha</taxon>
        <taxon>Strongyloidea</taxon>
        <taxon>Trichostrongylidae</taxon>
        <taxon>Teladorsagia</taxon>
    </lineage>
</organism>
<reference evidence="1 2" key="1">
    <citation type="submission" date="2015-09" db="EMBL/GenBank/DDBJ databases">
        <title>Draft genome of the parasitic nematode Teladorsagia circumcincta isolate WARC Sus (inbred).</title>
        <authorList>
            <person name="Mitreva M."/>
        </authorList>
    </citation>
    <scope>NUCLEOTIDE SEQUENCE [LARGE SCALE GENOMIC DNA]</scope>
    <source>
        <strain evidence="1 2">S</strain>
    </source>
</reference>
<keyword evidence="2" id="KW-1185">Reference proteome</keyword>
<gene>
    <name evidence="1" type="ORF">TELCIR_11653</name>
</gene>
<proteinExistence type="predicted"/>